<reference evidence="4" key="1">
    <citation type="submission" date="2020-10" db="EMBL/GenBank/DDBJ databases">
        <title>Unveiling of a novel bifunctional photoreceptor, Dualchrome1, isolated from a cosmopolitan green alga.</title>
        <authorList>
            <person name="Suzuki S."/>
            <person name="Kawachi M."/>
        </authorList>
    </citation>
    <scope>NUCLEOTIDE SEQUENCE</scope>
    <source>
        <strain evidence="4">NIES 2893</strain>
    </source>
</reference>
<organism evidence="4 5">
    <name type="scientific">Pycnococcus provasolii</name>
    <dbReference type="NCBI Taxonomy" id="41880"/>
    <lineage>
        <taxon>Eukaryota</taxon>
        <taxon>Viridiplantae</taxon>
        <taxon>Chlorophyta</taxon>
        <taxon>Pseudoscourfieldiophyceae</taxon>
        <taxon>Pseudoscourfieldiales</taxon>
        <taxon>Pycnococcaceae</taxon>
        <taxon>Pycnococcus</taxon>
    </lineage>
</organism>
<keyword evidence="2" id="KW-0793">Thylakoid</keyword>
<name>A0A830H572_9CHLO</name>
<dbReference type="Gene3D" id="1.20.120.290">
    <property type="entry name" value="Oxygen-evolving enhancer protein 3 (PsbQ), four-helix up-down bundle"/>
    <property type="match status" value="1"/>
</dbReference>
<keyword evidence="5" id="KW-1185">Reference proteome</keyword>
<dbReference type="OrthoDB" id="497707at2759"/>
<dbReference type="InterPro" id="IPR008797">
    <property type="entry name" value="PSII_PsbQ"/>
</dbReference>
<dbReference type="AlphaFoldDB" id="A0A830H572"/>
<dbReference type="GO" id="GO:0019898">
    <property type="term" value="C:extrinsic component of membrane"/>
    <property type="evidence" value="ECO:0007669"/>
    <property type="project" value="InterPro"/>
</dbReference>
<comment type="caution">
    <text evidence="4">The sequence shown here is derived from an EMBL/GenBank/DDBJ whole genome shotgun (WGS) entry which is preliminary data.</text>
</comment>
<dbReference type="Pfam" id="PF05757">
    <property type="entry name" value="PsbQ"/>
    <property type="match status" value="1"/>
</dbReference>
<gene>
    <name evidence="4" type="ORF">PPROV_000096200</name>
</gene>
<keyword evidence="3" id="KW-0472">Membrane</keyword>
<evidence type="ECO:0000313" key="4">
    <source>
        <dbReference type="EMBL" id="GHP02205.1"/>
    </source>
</evidence>
<dbReference type="GO" id="GO:0009654">
    <property type="term" value="C:photosystem II oxygen evolving complex"/>
    <property type="evidence" value="ECO:0007669"/>
    <property type="project" value="InterPro"/>
</dbReference>
<evidence type="ECO:0000256" key="3">
    <source>
        <dbReference type="ARBA" id="ARBA00023136"/>
    </source>
</evidence>
<dbReference type="Proteomes" id="UP000660262">
    <property type="component" value="Unassembled WGS sequence"/>
</dbReference>
<comment type="subcellular location">
    <subcellularLocation>
        <location evidence="1">Membrane</location>
    </subcellularLocation>
</comment>
<dbReference type="SUPFAM" id="SSF101112">
    <property type="entry name" value="Oxygen-evolving enhancer protein 3"/>
    <property type="match status" value="1"/>
</dbReference>
<dbReference type="InterPro" id="IPR023222">
    <property type="entry name" value="PsbQ-like_dom_sf"/>
</dbReference>
<proteinExistence type="predicted"/>
<protein>
    <submittedName>
        <fullName evidence="4">Uncharacterized protein</fullName>
    </submittedName>
</protein>
<dbReference type="GO" id="GO:0015979">
    <property type="term" value="P:photosynthesis"/>
    <property type="evidence" value="ECO:0007669"/>
    <property type="project" value="InterPro"/>
</dbReference>
<sequence>MIASSRSLRVSKAAAPVQRRSVKVAASASSSSPVVKSIAAASAAAIVFTQLPALALDSAKLLIATPDQANFLKYIDESKQGDSSFKRGGERFPFAEGGRTPAEQKARLTRAVKDFNDLEPFVKKGYWLEVQSGMRRKMGYARYDIENLSGKQPVDLVQKFEALDLACRAKDFDGAAAAYADAKEALASAVNGLA</sequence>
<evidence type="ECO:0000313" key="5">
    <source>
        <dbReference type="Proteomes" id="UP000660262"/>
    </source>
</evidence>
<evidence type="ECO:0000256" key="1">
    <source>
        <dbReference type="ARBA" id="ARBA00004370"/>
    </source>
</evidence>
<evidence type="ECO:0000256" key="2">
    <source>
        <dbReference type="ARBA" id="ARBA00023078"/>
    </source>
</evidence>
<dbReference type="EMBL" id="BNJQ01000003">
    <property type="protein sequence ID" value="GHP02205.1"/>
    <property type="molecule type" value="Genomic_DNA"/>
</dbReference>
<accession>A0A830H572</accession>
<dbReference type="GO" id="GO:0005509">
    <property type="term" value="F:calcium ion binding"/>
    <property type="evidence" value="ECO:0007669"/>
    <property type="project" value="InterPro"/>
</dbReference>